<keyword evidence="1" id="KW-1133">Transmembrane helix</keyword>
<feature type="transmembrane region" description="Helical" evidence="1">
    <location>
        <begin position="16"/>
        <end position="37"/>
    </location>
</feature>
<dbReference type="InterPro" id="IPR025315">
    <property type="entry name" value="DUF4220"/>
</dbReference>
<feature type="transmembrane region" description="Helical" evidence="1">
    <location>
        <begin position="299"/>
        <end position="318"/>
    </location>
</feature>
<feature type="transmembrane region" description="Helical" evidence="1">
    <location>
        <begin position="112"/>
        <end position="133"/>
    </location>
</feature>
<comment type="caution">
    <text evidence="3">The sequence shown here is derived from an EMBL/GenBank/DDBJ whole genome shotgun (WGS) entry which is preliminary data.</text>
</comment>
<sequence>MANHMTEALVSLWDEWYLPALIFTSLFLQLFLLVFASSRKRTRGWNIKLLWLAYLLSDKVPGLAITAILAHSICKCQSSSNDDLMLFWLPLLLVHIAGPDTVTAFSLEDNQLWLRHLFGFFQFAPVVFLFIQSRPFDEMIRIPTSFLLFAGIIKYFERTCSLYLASASSLRDSLLTEPDPGSNYAKLMDVYFSQKMAGLPTQIVMLPEPDRVVKAANRFKELGTLTDLQVVQYAYHYFVTFKGLVVDLIFSLRERNQSRDFFLTRSAEDAFKIVEAELNFFYEVLFTKLPVVYYTLRYFCQRCFCFIAFITSFVYFYYMDKKSFEGLNVGVTYTLLIGAITVDVMAFIMLVLSDRTVVALHKSPDQQKNSSTQSRSSRILSWFLRIMTKTIKLSCFGFSSTLMSGRWAETMSTYNLIYHCLNKSSNNRKPIFDFALLDKFWYADRIRFNSTLRNFIFTELKVKSLMADDLETANEICSAKGEWALKIENYGRTELLPFVVDVDYDECLLLWHIATDLCYNDAKDEPLNNDYRDISKLISDYMLYLLVMEPDMMAAVSGIGLIRFRDTCAEATRFLDDKQVKLKKSWTNSCCSRKVDLEVLHQACENILAVNTEVPPLTVKGDKSKSIFFDAAILAKTLRKLPQKDINNEKVDKWFIISKVWVELLSFAATHIRSDSHAQQLSKGGELITIVWLLMAHFGLGHQFQINEGHARAKLIVEK</sequence>
<keyword evidence="1" id="KW-0812">Transmembrane</keyword>
<dbReference type="Pfam" id="PF13968">
    <property type="entry name" value="DUF4220"/>
    <property type="match status" value="1"/>
</dbReference>
<dbReference type="Pfam" id="PF04578">
    <property type="entry name" value="DUF594"/>
    <property type="match status" value="1"/>
</dbReference>
<feature type="transmembrane region" description="Helical" evidence="1">
    <location>
        <begin position="330"/>
        <end position="352"/>
    </location>
</feature>
<name>A0AAD8MIE2_9APIA</name>
<evidence type="ECO:0000313" key="4">
    <source>
        <dbReference type="Proteomes" id="UP001237642"/>
    </source>
</evidence>
<evidence type="ECO:0000259" key="2">
    <source>
        <dbReference type="Pfam" id="PF13968"/>
    </source>
</evidence>
<protein>
    <submittedName>
        <fullName evidence="3">Calcium uniporter protein</fullName>
    </submittedName>
</protein>
<dbReference type="InterPro" id="IPR007658">
    <property type="entry name" value="DUF594"/>
</dbReference>
<dbReference type="Proteomes" id="UP001237642">
    <property type="component" value="Unassembled WGS sequence"/>
</dbReference>
<keyword evidence="1" id="KW-0472">Membrane</keyword>
<proteinExistence type="predicted"/>
<feature type="domain" description="DUF4220" evidence="2">
    <location>
        <begin position="51"/>
        <end position="417"/>
    </location>
</feature>
<gene>
    <name evidence="3" type="ORF">POM88_033308</name>
</gene>
<organism evidence="3 4">
    <name type="scientific">Heracleum sosnowskyi</name>
    <dbReference type="NCBI Taxonomy" id="360622"/>
    <lineage>
        <taxon>Eukaryota</taxon>
        <taxon>Viridiplantae</taxon>
        <taxon>Streptophyta</taxon>
        <taxon>Embryophyta</taxon>
        <taxon>Tracheophyta</taxon>
        <taxon>Spermatophyta</taxon>
        <taxon>Magnoliopsida</taxon>
        <taxon>eudicotyledons</taxon>
        <taxon>Gunneridae</taxon>
        <taxon>Pentapetalae</taxon>
        <taxon>asterids</taxon>
        <taxon>campanulids</taxon>
        <taxon>Apiales</taxon>
        <taxon>Apiaceae</taxon>
        <taxon>Apioideae</taxon>
        <taxon>apioid superclade</taxon>
        <taxon>Tordylieae</taxon>
        <taxon>Tordyliinae</taxon>
        <taxon>Heracleum</taxon>
    </lineage>
</organism>
<dbReference type="PANTHER" id="PTHR31325">
    <property type="entry name" value="OS01G0798800 PROTEIN-RELATED"/>
    <property type="match status" value="1"/>
</dbReference>
<feature type="transmembrane region" description="Helical" evidence="1">
    <location>
        <begin position="85"/>
        <end position="105"/>
    </location>
</feature>
<accession>A0AAD8MIE2</accession>
<feature type="transmembrane region" description="Helical" evidence="1">
    <location>
        <begin position="49"/>
        <end position="73"/>
    </location>
</feature>
<reference evidence="3" key="2">
    <citation type="submission" date="2023-05" db="EMBL/GenBank/DDBJ databases">
        <authorList>
            <person name="Schelkunov M.I."/>
        </authorList>
    </citation>
    <scope>NUCLEOTIDE SEQUENCE</scope>
    <source>
        <strain evidence="3">Hsosn_3</strain>
        <tissue evidence="3">Leaf</tissue>
    </source>
</reference>
<dbReference type="EMBL" id="JAUIZM010000007">
    <property type="protein sequence ID" value="KAK1377115.1"/>
    <property type="molecule type" value="Genomic_DNA"/>
</dbReference>
<dbReference type="AlphaFoldDB" id="A0AAD8MIE2"/>
<evidence type="ECO:0000256" key="1">
    <source>
        <dbReference type="SAM" id="Phobius"/>
    </source>
</evidence>
<keyword evidence="4" id="KW-1185">Reference proteome</keyword>
<evidence type="ECO:0000313" key="3">
    <source>
        <dbReference type="EMBL" id="KAK1377115.1"/>
    </source>
</evidence>
<reference evidence="3" key="1">
    <citation type="submission" date="2023-02" db="EMBL/GenBank/DDBJ databases">
        <title>Genome of toxic invasive species Heracleum sosnowskyi carries increased number of genes despite the absence of recent whole-genome duplications.</title>
        <authorList>
            <person name="Schelkunov M."/>
            <person name="Shtratnikova V."/>
            <person name="Makarenko M."/>
            <person name="Klepikova A."/>
            <person name="Omelchenko D."/>
            <person name="Novikova G."/>
            <person name="Obukhova E."/>
            <person name="Bogdanov V."/>
            <person name="Penin A."/>
            <person name="Logacheva M."/>
        </authorList>
    </citation>
    <scope>NUCLEOTIDE SEQUENCE</scope>
    <source>
        <strain evidence="3">Hsosn_3</strain>
        <tissue evidence="3">Leaf</tissue>
    </source>
</reference>